<accession>A0AAW8SZN4</accession>
<feature type="domain" description="HTH tetR-type" evidence="3">
    <location>
        <begin position="8"/>
        <end position="68"/>
    </location>
</feature>
<sequence length="211" mass="24659">MKEELTINNTKERIWHEALTLFSEHGFDGVSVKEIAHAVGIKDSSLYNHYRSKQEIFDTILVEVAKILKAANNTYALPLTVDAADMYVDTPIEELTEMYVDAFKYYLKDDTASKFRKLLITEQHTNQYAGDLYNELFFETPMKHLTALFTDLIQQGVFIQTDPYTTAMHFYAPLNFLIRRCDIQPELEQQNIAHLKNHIKQFDQIYRVKPK</sequence>
<dbReference type="InterPro" id="IPR036271">
    <property type="entry name" value="Tet_transcr_reg_TetR-rel_C_sf"/>
</dbReference>
<dbReference type="PROSITE" id="PS50977">
    <property type="entry name" value="HTH_TETR_2"/>
    <property type="match status" value="1"/>
</dbReference>
<evidence type="ECO:0000313" key="5">
    <source>
        <dbReference type="Proteomes" id="UP001249240"/>
    </source>
</evidence>
<dbReference type="GO" id="GO:0003700">
    <property type="term" value="F:DNA-binding transcription factor activity"/>
    <property type="evidence" value="ECO:0007669"/>
    <property type="project" value="TreeGrafter"/>
</dbReference>
<dbReference type="InterPro" id="IPR009057">
    <property type="entry name" value="Homeodomain-like_sf"/>
</dbReference>
<dbReference type="PANTHER" id="PTHR30055:SF237">
    <property type="entry name" value="TRANSCRIPTIONAL REPRESSOR MCE3R"/>
    <property type="match status" value="1"/>
</dbReference>
<dbReference type="Proteomes" id="UP001249240">
    <property type="component" value="Unassembled WGS sequence"/>
</dbReference>
<evidence type="ECO:0000259" key="3">
    <source>
        <dbReference type="PROSITE" id="PS50977"/>
    </source>
</evidence>
<dbReference type="InterPro" id="IPR001647">
    <property type="entry name" value="HTH_TetR"/>
</dbReference>
<dbReference type="GeneID" id="67041237"/>
<gene>
    <name evidence="4" type="ORF">P7D78_07775</name>
</gene>
<dbReference type="Pfam" id="PF00440">
    <property type="entry name" value="TetR_N"/>
    <property type="match status" value="1"/>
</dbReference>
<dbReference type="PRINTS" id="PR00455">
    <property type="entry name" value="HTHTETR"/>
</dbReference>
<dbReference type="Gene3D" id="1.10.357.10">
    <property type="entry name" value="Tetracycline Repressor, domain 2"/>
    <property type="match status" value="1"/>
</dbReference>
<dbReference type="EMBL" id="JARPXM010000006">
    <property type="protein sequence ID" value="MDT2538019.1"/>
    <property type="molecule type" value="Genomic_DNA"/>
</dbReference>
<evidence type="ECO:0000313" key="4">
    <source>
        <dbReference type="EMBL" id="MDT2538019.1"/>
    </source>
</evidence>
<evidence type="ECO:0000256" key="2">
    <source>
        <dbReference type="PROSITE-ProRule" id="PRU00335"/>
    </source>
</evidence>
<dbReference type="AlphaFoldDB" id="A0AAW8SZN4"/>
<dbReference type="InterPro" id="IPR050109">
    <property type="entry name" value="HTH-type_TetR-like_transc_reg"/>
</dbReference>
<dbReference type="GO" id="GO:0000976">
    <property type="term" value="F:transcription cis-regulatory region binding"/>
    <property type="evidence" value="ECO:0007669"/>
    <property type="project" value="TreeGrafter"/>
</dbReference>
<comment type="caution">
    <text evidence="4">The sequence shown here is derived from an EMBL/GenBank/DDBJ whole genome shotgun (WGS) entry which is preliminary data.</text>
</comment>
<feature type="DNA-binding region" description="H-T-H motif" evidence="2">
    <location>
        <begin position="31"/>
        <end position="50"/>
    </location>
</feature>
<evidence type="ECO:0000256" key="1">
    <source>
        <dbReference type="ARBA" id="ARBA00023125"/>
    </source>
</evidence>
<name>A0AAW8SZN4_9ENTE</name>
<dbReference type="RefSeq" id="WP_010745199.1">
    <property type="nucleotide sequence ID" value="NZ_BTSP01000002.1"/>
</dbReference>
<protein>
    <submittedName>
        <fullName evidence="4">TetR/AcrR family transcriptional regulator</fullName>
    </submittedName>
</protein>
<dbReference type="PANTHER" id="PTHR30055">
    <property type="entry name" value="HTH-TYPE TRANSCRIPTIONAL REGULATOR RUTR"/>
    <property type="match status" value="1"/>
</dbReference>
<dbReference type="SUPFAM" id="SSF48498">
    <property type="entry name" value="Tetracyclin repressor-like, C-terminal domain"/>
    <property type="match status" value="1"/>
</dbReference>
<dbReference type="SUPFAM" id="SSF46689">
    <property type="entry name" value="Homeodomain-like"/>
    <property type="match status" value="1"/>
</dbReference>
<keyword evidence="1 2" id="KW-0238">DNA-binding</keyword>
<proteinExistence type="predicted"/>
<reference evidence="4" key="1">
    <citation type="submission" date="2023-03" db="EMBL/GenBank/DDBJ databases">
        <authorList>
            <person name="Shen W."/>
            <person name="Cai J."/>
        </authorList>
    </citation>
    <scope>NUCLEOTIDE SEQUENCE</scope>
    <source>
        <strain evidence="4">B646-2</strain>
    </source>
</reference>
<organism evidence="4 5">
    <name type="scientific">Enterococcus raffinosus</name>
    <dbReference type="NCBI Taxonomy" id="71452"/>
    <lineage>
        <taxon>Bacteria</taxon>
        <taxon>Bacillati</taxon>
        <taxon>Bacillota</taxon>
        <taxon>Bacilli</taxon>
        <taxon>Lactobacillales</taxon>
        <taxon>Enterococcaceae</taxon>
        <taxon>Enterococcus</taxon>
    </lineage>
</organism>